<proteinExistence type="predicted"/>
<name>A0AAV4DBT5_9GAST</name>
<keyword evidence="2" id="KW-1185">Reference proteome</keyword>
<protein>
    <submittedName>
        <fullName evidence="1">Uncharacterized protein</fullName>
    </submittedName>
</protein>
<dbReference type="EMBL" id="BLXT01007705">
    <property type="protein sequence ID" value="GFO41673.1"/>
    <property type="molecule type" value="Genomic_DNA"/>
</dbReference>
<sequence length="104" mass="11931">MICGAHFILGPQFVLSMGYSTRFPPGQTYLVQTETKSGQGQTGRQQTPVVEIRSCASELQSKEVLEWRVKKYKIRAGGNDVIVKYRQEKFSTFRRRISRVNCNQ</sequence>
<comment type="caution">
    <text evidence="1">The sequence shown here is derived from an EMBL/GenBank/DDBJ whole genome shotgun (WGS) entry which is preliminary data.</text>
</comment>
<evidence type="ECO:0000313" key="1">
    <source>
        <dbReference type="EMBL" id="GFO41673.1"/>
    </source>
</evidence>
<accession>A0AAV4DBT5</accession>
<organism evidence="1 2">
    <name type="scientific">Plakobranchus ocellatus</name>
    <dbReference type="NCBI Taxonomy" id="259542"/>
    <lineage>
        <taxon>Eukaryota</taxon>
        <taxon>Metazoa</taxon>
        <taxon>Spiralia</taxon>
        <taxon>Lophotrochozoa</taxon>
        <taxon>Mollusca</taxon>
        <taxon>Gastropoda</taxon>
        <taxon>Heterobranchia</taxon>
        <taxon>Euthyneura</taxon>
        <taxon>Panpulmonata</taxon>
        <taxon>Sacoglossa</taxon>
        <taxon>Placobranchoidea</taxon>
        <taxon>Plakobranchidae</taxon>
        <taxon>Plakobranchus</taxon>
    </lineage>
</organism>
<dbReference type="Proteomes" id="UP000735302">
    <property type="component" value="Unassembled WGS sequence"/>
</dbReference>
<gene>
    <name evidence="1" type="ORF">PoB_006817800</name>
</gene>
<dbReference type="AlphaFoldDB" id="A0AAV4DBT5"/>
<reference evidence="1 2" key="1">
    <citation type="journal article" date="2021" name="Elife">
        <title>Chloroplast acquisition without the gene transfer in kleptoplastic sea slugs, Plakobranchus ocellatus.</title>
        <authorList>
            <person name="Maeda T."/>
            <person name="Takahashi S."/>
            <person name="Yoshida T."/>
            <person name="Shimamura S."/>
            <person name="Takaki Y."/>
            <person name="Nagai Y."/>
            <person name="Toyoda A."/>
            <person name="Suzuki Y."/>
            <person name="Arimoto A."/>
            <person name="Ishii H."/>
            <person name="Satoh N."/>
            <person name="Nishiyama T."/>
            <person name="Hasebe M."/>
            <person name="Maruyama T."/>
            <person name="Minagawa J."/>
            <person name="Obokata J."/>
            <person name="Shigenobu S."/>
        </authorList>
    </citation>
    <scope>NUCLEOTIDE SEQUENCE [LARGE SCALE GENOMIC DNA]</scope>
</reference>
<evidence type="ECO:0000313" key="2">
    <source>
        <dbReference type="Proteomes" id="UP000735302"/>
    </source>
</evidence>